<protein>
    <recommendedName>
        <fullName evidence="1">ribose-phosphate diphosphokinase</fullName>
        <ecNumber evidence="1">2.7.6.1</ecNumber>
    </recommendedName>
</protein>
<keyword evidence="6" id="KW-0418">Kinase</keyword>
<evidence type="ECO:0000256" key="7">
    <source>
        <dbReference type="ARBA" id="ARBA00022840"/>
    </source>
</evidence>
<evidence type="ECO:0000256" key="1">
    <source>
        <dbReference type="ARBA" id="ARBA00013247"/>
    </source>
</evidence>
<dbReference type="CDD" id="cd06223">
    <property type="entry name" value="PRTases_typeI"/>
    <property type="match status" value="1"/>
</dbReference>
<reference evidence="13 14" key="1">
    <citation type="journal article" date="2016" name="Nat. Commun.">
        <title>Thousands of microbial genomes shed light on interconnected biogeochemical processes in an aquifer system.</title>
        <authorList>
            <person name="Anantharaman K."/>
            <person name="Brown C.T."/>
            <person name="Hug L.A."/>
            <person name="Sharon I."/>
            <person name="Castelle C.J."/>
            <person name="Probst A.J."/>
            <person name="Thomas B.C."/>
            <person name="Singh A."/>
            <person name="Wilkins M.J."/>
            <person name="Karaoz U."/>
            <person name="Brodie E.L."/>
            <person name="Williams K.H."/>
            <person name="Hubbard S.S."/>
            <person name="Banfield J.F."/>
        </authorList>
    </citation>
    <scope>NUCLEOTIDE SEQUENCE [LARGE SCALE GENOMIC DNA]</scope>
</reference>
<dbReference type="InterPro" id="IPR005946">
    <property type="entry name" value="Rib-P_diPkinase"/>
</dbReference>
<dbReference type="GO" id="GO:0016301">
    <property type="term" value="F:kinase activity"/>
    <property type="evidence" value="ECO:0007669"/>
    <property type="project" value="UniProtKB-KW"/>
</dbReference>
<evidence type="ECO:0000259" key="11">
    <source>
        <dbReference type="Pfam" id="PF00156"/>
    </source>
</evidence>
<dbReference type="InterPro" id="IPR029099">
    <property type="entry name" value="Pribosyltran_N"/>
</dbReference>
<evidence type="ECO:0000256" key="8">
    <source>
        <dbReference type="ARBA" id="ARBA00022842"/>
    </source>
</evidence>
<dbReference type="InterPro" id="IPR029057">
    <property type="entry name" value="PRTase-like"/>
</dbReference>
<dbReference type="NCBIfam" id="TIGR01251">
    <property type="entry name" value="ribP_PPkin"/>
    <property type="match status" value="1"/>
</dbReference>
<gene>
    <name evidence="13" type="ORF">A2154_01865</name>
</gene>
<proteinExistence type="inferred from homology"/>
<comment type="catalytic activity">
    <reaction evidence="9">
        <text>D-ribose 5-phosphate + ATP = 5-phospho-alpha-D-ribose 1-diphosphate + AMP + H(+)</text>
        <dbReference type="Rhea" id="RHEA:15609"/>
        <dbReference type="ChEBI" id="CHEBI:15378"/>
        <dbReference type="ChEBI" id="CHEBI:30616"/>
        <dbReference type="ChEBI" id="CHEBI:58017"/>
        <dbReference type="ChEBI" id="CHEBI:78346"/>
        <dbReference type="ChEBI" id="CHEBI:456215"/>
        <dbReference type="EC" id="2.7.6.1"/>
    </reaction>
</comment>
<feature type="domain" description="Phosphoribosyltransferase" evidence="11">
    <location>
        <begin position="146"/>
        <end position="252"/>
    </location>
</feature>
<evidence type="ECO:0000313" key="14">
    <source>
        <dbReference type="Proteomes" id="UP000176854"/>
    </source>
</evidence>
<evidence type="ECO:0000256" key="5">
    <source>
        <dbReference type="ARBA" id="ARBA00022741"/>
    </source>
</evidence>
<keyword evidence="2" id="KW-0808">Transferase</keyword>
<keyword evidence="7" id="KW-0067">ATP-binding</keyword>
<keyword evidence="8" id="KW-0460">Magnesium</keyword>
<dbReference type="EMBL" id="MFJC01000065">
    <property type="protein sequence ID" value="OGG08459.1"/>
    <property type="molecule type" value="Genomic_DNA"/>
</dbReference>
<organism evidence="13 14">
    <name type="scientific">Candidatus Gottesmanbacteria bacterium RBG_16_43_7</name>
    <dbReference type="NCBI Taxonomy" id="1798373"/>
    <lineage>
        <taxon>Bacteria</taxon>
        <taxon>Candidatus Gottesmaniibacteriota</taxon>
    </lineage>
</organism>
<comment type="caution">
    <text evidence="13">The sequence shown here is derived from an EMBL/GenBank/DDBJ whole genome shotgun (WGS) entry which is preliminary data.</text>
</comment>
<dbReference type="AlphaFoldDB" id="A0A1F5Z7M7"/>
<evidence type="ECO:0000313" key="13">
    <source>
        <dbReference type="EMBL" id="OGG08459.1"/>
    </source>
</evidence>
<name>A0A1F5Z7M7_9BACT</name>
<sequence>MNHVAVYSGSSNTLLSKNLATRLNAYLAKVEISRFSNGEARVWVREEKVPKTAIIVQSLSKPVDEHIVEFCLLADAVHRLGATDLIAVIPWLGYSKQDKVFRTGEPLSVKVIAKMLQVVPVQRLLTFDLHNLAILGFFEIPVINVSARHLFAQHFKKIVDNNTLVAAPDEGSVKSSTSFAQELGVPIVYMDKKRDLKTGDVKVIGISRPVRGSNIVIIDDMIVTGSTIMETARYLKRSGARSIHVGATHLLYVGNVQKLIDKSNFDSVVTTDTITPDKSYPAIKILPVADLVAVELENQTV</sequence>
<keyword evidence="3" id="KW-0479">Metal-binding</keyword>
<dbReference type="SMART" id="SM01400">
    <property type="entry name" value="Pribosyltran_N"/>
    <property type="match status" value="1"/>
</dbReference>
<keyword evidence="5" id="KW-0547">Nucleotide-binding</keyword>
<dbReference type="GO" id="GO:0004749">
    <property type="term" value="F:ribose phosphate diphosphokinase activity"/>
    <property type="evidence" value="ECO:0007669"/>
    <property type="project" value="UniProtKB-EC"/>
</dbReference>
<dbReference type="STRING" id="1798373.A2154_01865"/>
<dbReference type="GO" id="GO:0000287">
    <property type="term" value="F:magnesium ion binding"/>
    <property type="evidence" value="ECO:0007669"/>
    <property type="project" value="InterPro"/>
</dbReference>
<evidence type="ECO:0000256" key="4">
    <source>
        <dbReference type="ARBA" id="ARBA00022727"/>
    </source>
</evidence>
<dbReference type="PANTHER" id="PTHR10210:SF32">
    <property type="entry name" value="RIBOSE-PHOSPHATE PYROPHOSPHOKINASE 2"/>
    <property type="match status" value="1"/>
</dbReference>
<dbReference type="Proteomes" id="UP000176854">
    <property type="component" value="Unassembled WGS sequence"/>
</dbReference>
<comment type="similarity">
    <text evidence="10">Belongs to the ribose-phosphate pyrophosphokinase family.</text>
</comment>
<evidence type="ECO:0000256" key="10">
    <source>
        <dbReference type="RuleBase" id="RU004324"/>
    </source>
</evidence>
<dbReference type="FunFam" id="3.40.50.2020:FF:000007">
    <property type="entry name" value="Ribose-phosphate pyrophosphokinase"/>
    <property type="match status" value="1"/>
</dbReference>
<dbReference type="PANTHER" id="PTHR10210">
    <property type="entry name" value="RIBOSE-PHOSPHATE DIPHOSPHOKINASE FAMILY MEMBER"/>
    <property type="match status" value="1"/>
</dbReference>
<evidence type="ECO:0000259" key="12">
    <source>
        <dbReference type="Pfam" id="PF13793"/>
    </source>
</evidence>
<dbReference type="InterPro" id="IPR000836">
    <property type="entry name" value="PRTase_dom"/>
</dbReference>
<accession>A0A1F5Z7M7</accession>
<evidence type="ECO:0000256" key="9">
    <source>
        <dbReference type="ARBA" id="ARBA00049535"/>
    </source>
</evidence>
<dbReference type="Pfam" id="PF00156">
    <property type="entry name" value="Pribosyltran"/>
    <property type="match status" value="1"/>
</dbReference>
<dbReference type="SUPFAM" id="SSF53271">
    <property type="entry name" value="PRTase-like"/>
    <property type="match status" value="2"/>
</dbReference>
<evidence type="ECO:0000256" key="2">
    <source>
        <dbReference type="ARBA" id="ARBA00022679"/>
    </source>
</evidence>
<evidence type="ECO:0000256" key="6">
    <source>
        <dbReference type="ARBA" id="ARBA00022777"/>
    </source>
</evidence>
<feature type="domain" description="Ribose-phosphate pyrophosphokinase N-terminal" evidence="12">
    <location>
        <begin position="5"/>
        <end position="118"/>
    </location>
</feature>
<keyword evidence="4 10" id="KW-0545">Nucleotide biosynthesis</keyword>
<dbReference type="GO" id="GO:0005524">
    <property type="term" value="F:ATP binding"/>
    <property type="evidence" value="ECO:0007669"/>
    <property type="project" value="UniProtKB-KW"/>
</dbReference>
<dbReference type="GO" id="GO:0006015">
    <property type="term" value="P:5-phosphoribose 1-diphosphate biosynthetic process"/>
    <property type="evidence" value="ECO:0007669"/>
    <property type="project" value="TreeGrafter"/>
</dbReference>
<evidence type="ECO:0000256" key="3">
    <source>
        <dbReference type="ARBA" id="ARBA00022723"/>
    </source>
</evidence>
<dbReference type="Gene3D" id="3.40.50.2020">
    <property type="match status" value="2"/>
</dbReference>
<dbReference type="GO" id="GO:0002189">
    <property type="term" value="C:ribose phosphate diphosphokinase complex"/>
    <property type="evidence" value="ECO:0007669"/>
    <property type="project" value="TreeGrafter"/>
</dbReference>
<dbReference type="GO" id="GO:0005737">
    <property type="term" value="C:cytoplasm"/>
    <property type="evidence" value="ECO:0007669"/>
    <property type="project" value="TreeGrafter"/>
</dbReference>
<dbReference type="EC" id="2.7.6.1" evidence="1"/>
<dbReference type="Pfam" id="PF13793">
    <property type="entry name" value="Pribosyltran_N"/>
    <property type="match status" value="1"/>
</dbReference>
<dbReference type="GO" id="GO:0006164">
    <property type="term" value="P:purine nucleotide biosynthetic process"/>
    <property type="evidence" value="ECO:0007669"/>
    <property type="project" value="TreeGrafter"/>
</dbReference>